<keyword evidence="2 12" id="KW-0723">Serine/threonine-protein kinase</keyword>
<name>A0A2A2TIK8_9CYAN</name>
<dbReference type="InterPro" id="IPR011009">
    <property type="entry name" value="Kinase-like_dom_sf"/>
</dbReference>
<dbReference type="Pfam" id="PF13308">
    <property type="entry name" value="YARHG"/>
    <property type="match status" value="1"/>
</dbReference>
<evidence type="ECO:0000256" key="2">
    <source>
        <dbReference type="ARBA" id="ARBA00022527"/>
    </source>
</evidence>
<evidence type="ECO:0000259" key="11">
    <source>
        <dbReference type="PROSITE" id="PS50011"/>
    </source>
</evidence>
<reference evidence="12 13" key="1">
    <citation type="submission" date="2017-08" db="EMBL/GenBank/DDBJ databases">
        <title>Draft genome sequence of filamentous cyanobacterium Calothrix elsteri CCALA 953.</title>
        <authorList>
            <person name="Gagunashvili A.N."/>
            <person name="Elster J."/>
            <person name="Andresson O.S."/>
        </authorList>
    </citation>
    <scope>NUCLEOTIDE SEQUENCE [LARGE SCALE GENOMIC DNA]</scope>
    <source>
        <strain evidence="12 13">CCALA 953</strain>
    </source>
</reference>
<dbReference type="InterPro" id="IPR008271">
    <property type="entry name" value="Ser/Thr_kinase_AS"/>
</dbReference>
<dbReference type="Pfam" id="PF00069">
    <property type="entry name" value="Pkinase"/>
    <property type="match status" value="1"/>
</dbReference>
<evidence type="ECO:0000256" key="10">
    <source>
        <dbReference type="SAM" id="MobiDB-lite"/>
    </source>
</evidence>
<evidence type="ECO:0000256" key="1">
    <source>
        <dbReference type="ARBA" id="ARBA00012513"/>
    </source>
</evidence>
<feature type="compositionally biased region" description="Polar residues" evidence="10">
    <location>
        <begin position="339"/>
        <end position="374"/>
    </location>
</feature>
<dbReference type="PANTHER" id="PTHR24363:SF0">
    <property type="entry name" value="SERINE_THREONINE KINASE LIKE DOMAIN CONTAINING 1"/>
    <property type="match status" value="1"/>
</dbReference>
<dbReference type="PANTHER" id="PTHR24363">
    <property type="entry name" value="SERINE/THREONINE PROTEIN KINASE"/>
    <property type="match status" value="1"/>
</dbReference>
<dbReference type="PROSITE" id="PS50011">
    <property type="entry name" value="PROTEIN_KINASE_DOM"/>
    <property type="match status" value="1"/>
</dbReference>
<feature type="binding site" evidence="9">
    <location>
        <position position="38"/>
    </location>
    <ligand>
        <name>ATP</name>
        <dbReference type="ChEBI" id="CHEBI:30616"/>
    </ligand>
</feature>
<dbReference type="RefSeq" id="WP_095722100.1">
    <property type="nucleotide sequence ID" value="NZ_NTFS01000124.1"/>
</dbReference>
<dbReference type="InterPro" id="IPR025582">
    <property type="entry name" value="YARHG_dom"/>
</dbReference>
<evidence type="ECO:0000256" key="4">
    <source>
        <dbReference type="ARBA" id="ARBA00022741"/>
    </source>
</evidence>
<protein>
    <recommendedName>
        <fullName evidence="1">non-specific serine/threonine protein kinase</fullName>
        <ecNumber evidence="1">2.7.11.1</ecNumber>
    </recommendedName>
</protein>
<dbReference type="Gene3D" id="1.10.510.10">
    <property type="entry name" value="Transferase(Phosphotransferase) domain 1"/>
    <property type="match status" value="1"/>
</dbReference>
<feature type="domain" description="Protein kinase" evidence="11">
    <location>
        <begin position="7"/>
        <end position="269"/>
    </location>
</feature>
<dbReference type="OrthoDB" id="428678at2"/>
<keyword evidence="13" id="KW-1185">Reference proteome</keyword>
<dbReference type="InterPro" id="IPR017441">
    <property type="entry name" value="Protein_kinase_ATP_BS"/>
</dbReference>
<dbReference type="PROSITE" id="PS00107">
    <property type="entry name" value="PROTEIN_KINASE_ATP"/>
    <property type="match status" value="1"/>
</dbReference>
<organism evidence="12 13">
    <name type="scientific">Brunnivagina elsteri CCALA 953</name>
    <dbReference type="NCBI Taxonomy" id="987040"/>
    <lineage>
        <taxon>Bacteria</taxon>
        <taxon>Bacillati</taxon>
        <taxon>Cyanobacteriota</taxon>
        <taxon>Cyanophyceae</taxon>
        <taxon>Nostocales</taxon>
        <taxon>Calotrichaceae</taxon>
        <taxon>Brunnivagina</taxon>
    </lineage>
</organism>
<dbReference type="PROSITE" id="PS00108">
    <property type="entry name" value="PROTEIN_KINASE_ST"/>
    <property type="match status" value="1"/>
</dbReference>
<dbReference type="SMART" id="SM00220">
    <property type="entry name" value="S_TKc"/>
    <property type="match status" value="1"/>
</dbReference>
<evidence type="ECO:0000256" key="9">
    <source>
        <dbReference type="PROSITE-ProRule" id="PRU10141"/>
    </source>
</evidence>
<evidence type="ECO:0000256" key="7">
    <source>
        <dbReference type="ARBA" id="ARBA00047899"/>
    </source>
</evidence>
<proteinExistence type="predicted"/>
<dbReference type="AlphaFoldDB" id="A0A2A2TIK8"/>
<evidence type="ECO:0000256" key="6">
    <source>
        <dbReference type="ARBA" id="ARBA00022840"/>
    </source>
</evidence>
<dbReference type="GO" id="GO:0004674">
    <property type="term" value="F:protein serine/threonine kinase activity"/>
    <property type="evidence" value="ECO:0007669"/>
    <property type="project" value="UniProtKB-KW"/>
</dbReference>
<dbReference type="SUPFAM" id="SSF56112">
    <property type="entry name" value="Protein kinase-like (PK-like)"/>
    <property type="match status" value="1"/>
</dbReference>
<dbReference type="InterPro" id="IPR038434">
    <property type="entry name" value="YARHG_sf"/>
</dbReference>
<dbReference type="EC" id="2.7.11.1" evidence="1"/>
<evidence type="ECO:0000256" key="8">
    <source>
        <dbReference type="ARBA" id="ARBA00048679"/>
    </source>
</evidence>
<dbReference type="Proteomes" id="UP000218238">
    <property type="component" value="Unassembled WGS sequence"/>
</dbReference>
<evidence type="ECO:0000313" key="12">
    <source>
        <dbReference type="EMBL" id="PAX53996.1"/>
    </source>
</evidence>
<evidence type="ECO:0000256" key="3">
    <source>
        <dbReference type="ARBA" id="ARBA00022679"/>
    </source>
</evidence>
<dbReference type="EMBL" id="NTFS01000124">
    <property type="protein sequence ID" value="PAX53996.1"/>
    <property type="molecule type" value="Genomic_DNA"/>
</dbReference>
<keyword evidence="5 12" id="KW-0418">Kinase</keyword>
<keyword evidence="3" id="KW-0808">Transferase</keyword>
<keyword evidence="6 9" id="KW-0067">ATP-binding</keyword>
<comment type="catalytic activity">
    <reaction evidence="8">
        <text>L-seryl-[protein] + ATP = O-phospho-L-seryl-[protein] + ADP + H(+)</text>
        <dbReference type="Rhea" id="RHEA:17989"/>
        <dbReference type="Rhea" id="RHEA-COMP:9863"/>
        <dbReference type="Rhea" id="RHEA-COMP:11604"/>
        <dbReference type="ChEBI" id="CHEBI:15378"/>
        <dbReference type="ChEBI" id="CHEBI:29999"/>
        <dbReference type="ChEBI" id="CHEBI:30616"/>
        <dbReference type="ChEBI" id="CHEBI:83421"/>
        <dbReference type="ChEBI" id="CHEBI:456216"/>
        <dbReference type="EC" id="2.7.11.1"/>
    </reaction>
</comment>
<evidence type="ECO:0000256" key="5">
    <source>
        <dbReference type="ARBA" id="ARBA00022777"/>
    </source>
</evidence>
<feature type="compositionally biased region" description="Low complexity" evidence="10">
    <location>
        <begin position="375"/>
        <end position="397"/>
    </location>
</feature>
<keyword evidence="4 9" id="KW-0547">Nucleotide-binding</keyword>
<dbReference type="InterPro" id="IPR000719">
    <property type="entry name" value="Prot_kinase_dom"/>
</dbReference>
<comment type="caution">
    <text evidence="12">The sequence shown here is derived from an EMBL/GenBank/DDBJ whole genome shotgun (WGS) entry which is preliminary data.</text>
</comment>
<gene>
    <name evidence="12" type="ORF">CK510_12960</name>
</gene>
<accession>A0A2A2TIK8</accession>
<dbReference type="CDD" id="cd14014">
    <property type="entry name" value="STKc_PknB_like"/>
    <property type="match status" value="1"/>
</dbReference>
<evidence type="ECO:0000313" key="13">
    <source>
        <dbReference type="Proteomes" id="UP000218238"/>
    </source>
</evidence>
<comment type="catalytic activity">
    <reaction evidence="7">
        <text>L-threonyl-[protein] + ATP = O-phospho-L-threonyl-[protein] + ADP + H(+)</text>
        <dbReference type="Rhea" id="RHEA:46608"/>
        <dbReference type="Rhea" id="RHEA-COMP:11060"/>
        <dbReference type="Rhea" id="RHEA-COMP:11605"/>
        <dbReference type="ChEBI" id="CHEBI:15378"/>
        <dbReference type="ChEBI" id="CHEBI:30013"/>
        <dbReference type="ChEBI" id="CHEBI:30616"/>
        <dbReference type="ChEBI" id="CHEBI:61977"/>
        <dbReference type="ChEBI" id="CHEBI:456216"/>
        <dbReference type="EC" id="2.7.11.1"/>
    </reaction>
</comment>
<dbReference type="GO" id="GO:0005524">
    <property type="term" value="F:ATP binding"/>
    <property type="evidence" value="ECO:0007669"/>
    <property type="project" value="UniProtKB-UniRule"/>
</dbReference>
<feature type="region of interest" description="Disordered" evidence="10">
    <location>
        <begin position="339"/>
        <end position="403"/>
    </location>
</feature>
<dbReference type="Gene3D" id="1.20.58.1690">
    <property type="match status" value="1"/>
</dbReference>
<sequence length="500" mass="55951">MLLNNRYRVIQSLGSGGFGETFLAEDTQMPSHRRCVIKLLKPITTNPQIYQLVQERFQREAAILEELGGSNNQIPALYAYFQQDGQFYLVQEYIEGSTLTAKVRQQGYLSEIVVQQLLADLLPILEYIHDRKIIHRDIKPDNIIMRNRDNKPVLIDFGAVRELMGTVINSQGSPTSSIVIGTPGYMPSEQAAGRPIYSSDLYSLGMTAIYLLTGKQPQELETNPQTGEIIWQEHVTNINPQFISLIDRAIAYHPRERFTSAREMLNILVGATNTILPTEYPNHDYSVNNPPGKSNIAATEYLTPATKISDNRNNLLTGGLIGAGIAGGLVIAGIASTKLGQSQPSPTASVVSKNPVSEQITTIPSPSIASNQTLQPNNPSPSTDSTNSTQNQKNNTNLPNPSAIAQDIDYSWTSQREVSEADLEGKSAFDLDIMRNSIFARRGRRFDTPGLQSYFNKQPWYNPEYSSKEFDKLKLLSDLEMRNAMYIKEYQTRFNLLYFR</sequence>
<dbReference type="SMART" id="SM01324">
    <property type="entry name" value="YARHG"/>
    <property type="match status" value="1"/>
</dbReference>